<feature type="domain" description="Histone deacetylase" evidence="2">
    <location>
        <begin position="23"/>
        <end position="307"/>
    </location>
</feature>
<keyword evidence="3" id="KW-0378">Hydrolase</keyword>
<dbReference type="GO" id="GO:0040029">
    <property type="term" value="P:epigenetic regulation of gene expression"/>
    <property type="evidence" value="ECO:0007669"/>
    <property type="project" value="TreeGrafter"/>
</dbReference>
<dbReference type="InterPro" id="IPR023696">
    <property type="entry name" value="Ureohydrolase_dom_sf"/>
</dbReference>
<evidence type="ECO:0000259" key="2">
    <source>
        <dbReference type="Pfam" id="PF00850"/>
    </source>
</evidence>
<proteinExistence type="inferred from homology"/>
<dbReference type="InterPro" id="IPR000286">
    <property type="entry name" value="HDACs"/>
</dbReference>
<name>A0A6J4H3F4_9ACTN</name>
<sequence length="339" mass="35231">MTERRVLLVASSATLEHDPVPGHPEQPERQRAVLRGAASMGLGDALPSIEPRPATLDELAAVHAPGYLEALRQLCDRGGGWIDGDTAAGPASWAAAILAAGAGLEAVARLRAGEADAAFCAVRPPGHHATPRKPMGFCLLNNVAVTATSLAAAGERVLVVDIDAHHGNGTQDAFWNDPRVAYVSFHQWPLYPGTGALAETGGEGAPGLTVNVPFPPGTEGDAYRAAVDDLLVPMVERFQPTWLLVSAGFDAHRADPLTSLGLTAGDYADLTARLVALVPVGRVVAFLEGGYDLTALERCTAATLAALAGHVHRPEPVTGGDRGRDVVAEAARRHHAALG</sequence>
<dbReference type="AlphaFoldDB" id="A0A6J4H3F4"/>
<protein>
    <submittedName>
        <fullName evidence="3">Acetylspermidine deacetylase Deacetylases, including yeast histone deacetylase and acetoin utilization protein</fullName>
        <ecNumber evidence="3">3.5.1.48</ecNumber>
    </submittedName>
</protein>
<reference evidence="3" key="1">
    <citation type="submission" date="2020-02" db="EMBL/GenBank/DDBJ databases">
        <authorList>
            <person name="Meier V. D."/>
        </authorList>
    </citation>
    <scope>NUCLEOTIDE SEQUENCE</scope>
    <source>
        <strain evidence="3">AVDCRST_MAG76</strain>
    </source>
</reference>
<dbReference type="InterPro" id="IPR023801">
    <property type="entry name" value="His_deacetylse_dom"/>
</dbReference>
<dbReference type="Gene3D" id="3.40.800.20">
    <property type="entry name" value="Histone deacetylase domain"/>
    <property type="match status" value="1"/>
</dbReference>
<evidence type="ECO:0000256" key="1">
    <source>
        <dbReference type="ARBA" id="ARBA00005947"/>
    </source>
</evidence>
<dbReference type="PANTHER" id="PTHR10625:SF10">
    <property type="entry name" value="HISTONE DEACETYLASE HDAC1"/>
    <property type="match status" value="1"/>
</dbReference>
<comment type="similarity">
    <text evidence="1">Belongs to the histone deacetylase family.</text>
</comment>
<evidence type="ECO:0000313" key="3">
    <source>
        <dbReference type="EMBL" id="CAA9212290.1"/>
    </source>
</evidence>
<dbReference type="CDD" id="cd09992">
    <property type="entry name" value="HDAC_classII"/>
    <property type="match status" value="1"/>
</dbReference>
<gene>
    <name evidence="3" type="ORF">AVDCRST_MAG76-186</name>
</gene>
<dbReference type="InterPro" id="IPR037138">
    <property type="entry name" value="His_deacetylse_dom_sf"/>
</dbReference>
<dbReference type="EC" id="3.5.1.48" evidence="3"/>
<dbReference type="EMBL" id="CADCSZ010000012">
    <property type="protein sequence ID" value="CAA9212290.1"/>
    <property type="molecule type" value="Genomic_DNA"/>
</dbReference>
<dbReference type="PANTHER" id="PTHR10625">
    <property type="entry name" value="HISTONE DEACETYLASE HDAC1-RELATED"/>
    <property type="match status" value="1"/>
</dbReference>
<dbReference type="PRINTS" id="PR01270">
    <property type="entry name" value="HDASUPER"/>
</dbReference>
<organism evidence="3">
    <name type="scientific">uncultured Acidimicrobiales bacterium</name>
    <dbReference type="NCBI Taxonomy" id="310071"/>
    <lineage>
        <taxon>Bacteria</taxon>
        <taxon>Bacillati</taxon>
        <taxon>Actinomycetota</taxon>
        <taxon>Acidimicrobiia</taxon>
        <taxon>Acidimicrobiales</taxon>
        <taxon>environmental samples</taxon>
    </lineage>
</organism>
<accession>A0A6J4H3F4</accession>
<dbReference type="GO" id="GO:0004407">
    <property type="term" value="F:histone deacetylase activity"/>
    <property type="evidence" value="ECO:0007669"/>
    <property type="project" value="TreeGrafter"/>
</dbReference>
<dbReference type="SUPFAM" id="SSF52768">
    <property type="entry name" value="Arginase/deacetylase"/>
    <property type="match status" value="1"/>
</dbReference>
<dbReference type="GO" id="GO:0047611">
    <property type="term" value="F:acetylspermidine deacetylase activity"/>
    <property type="evidence" value="ECO:0007669"/>
    <property type="project" value="UniProtKB-EC"/>
</dbReference>
<dbReference type="Pfam" id="PF00850">
    <property type="entry name" value="Hist_deacetyl"/>
    <property type="match status" value="1"/>
</dbReference>